<proteinExistence type="predicted"/>
<keyword evidence="3" id="KW-1185">Reference proteome</keyword>
<dbReference type="EMBL" id="JALJOU010000001">
    <property type="protein sequence ID" value="KAK9846606.1"/>
    <property type="molecule type" value="Genomic_DNA"/>
</dbReference>
<name>A0AAW1SKB0_9CHLO</name>
<accession>A0AAW1SKB0</accession>
<gene>
    <name evidence="2" type="ORF">WJX81_007545</name>
</gene>
<organism evidence="2 3">
    <name type="scientific">Elliptochloris bilobata</name>
    <dbReference type="NCBI Taxonomy" id="381761"/>
    <lineage>
        <taxon>Eukaryota</taxon>
        <taxon>Viridiplantae</taxon>
        <taxon>Chlorophyta</taxon>
        <taxon>core chlorophytes</taxon>
        <taxon>Trebouxiophyceae</taxon>
        <taxon>Trebouxiophyceae incertae sedis</taxon>
        <taxon>Elliptochloris clade</taxon>
        <taxon>Elliptochloris</taxon>
    </lineage>
</organism>
<evidence type="ECO:0000313" key="2">
    <source>
        <dbReference type="EMBL" id="KAK9846606.1"/>
    </source>
</evidence>
<feature type="compositionally biased region" description="Low complexity" evidence="1">
    <location>
        <begin position="39"/>
        <end position="60"/>
    </location>
</feature>
<feature type="region of interest" description="Disordered" evidence="1">
    <location>
        <begin position="1"/>
        <end position="110"/>
    </location>
</feature>
<evidence type="ECO:0000256" key="1">
    <source>
        <dbReference type="SAM" id="MobiDB-lite"/>
    </source>
</evidence>
<protein>
    <submittedName>
        <fullName evidence="2">Uncharacterized protein</fullName>
    </submittedName>
</protein>
<sequence length="110" mass="11462">MALAQGEPAEAADMNQPPAALQTQAPMQADASYTPPQMPLQLPQMPAAPSSATAPACVPEPKAKKAAKAATKKEVKPKKPYMPRGGSVASNPQLRSRGNFDCPGQGVLRK</sequence>
<dbReference type="Proteomes" id="UP001445335">
    <property type="component" value="Unassembled WGS sequence"/>
</dbReference>
<evidence type="ECO:0000313" key="3">
    <source>
        <dbReference type="Proteomes" id="UP001445335"/>
    </source>
</evidence>
<comment type="caution">
    <text evidence="2">The sequence shown here is derived from an EMBL/GenBank/DDBJ whole genome shotgun (WGS) entry which is preliminary data.</text>
</comment>
<reference evidence="2 3" key="1">
    <citation type="journal article" date="2024" name="Nat. Commun.">
        <title>Phylogenomics reveals the evolutionary origins of lichenization in chlorophyte algae.</title>
        <authorList>
            <person name="Puginier C."/>
            <person name="Libourel C."/>
            <person name="Otte J."/>
            <person name="Skaloud P."/>
            <person name="Haon M."/>
            <person name="Grisel S."/>
            <person name="Petersen M."/>
            <person name="Berrin J.G."/>
            <person name="Delaux P.M."/>
            <person name="Dal Grande F."/>
            <person name="Keller J."/>
        </authorList>
    </citation>
    <scope>NUCLEOTIDE SEQUENCE [LARGE SCALE GENOMIC DNA]</scope>
    <source>
        <strain evidence="2 3">SAG 245.80</strain>
    </source>
</reference>
<dbReference type="AlphaFoldDB" id="A0AAW1SKB0"/>